<dbReference type="GO" id="GO:0005829">
    <property type="term" value="C:cytosol"/>
    <property type="evidence" value="ECO:0007669"/>
    <property type="project" value="EnsemblFungi"/>
</dbReference>
<evidence type="ECO:0000256" key="5">
    <source>
        <dbReference type="ARBA" id="ARBA00022552"/>
    </source>
</evidence>
<dbReference type="GO" id="GO:0000463">
    <property type="term" value="P:maturation of LSU-rRNA from tricistronic rRNA transcript (SSU-rRNA, 5.8S rRNA, LSU-rRNA)"/>
    <property type="evidence" value="ECO:0007669"/>
    <property type="project" value="EnsemblFungi"/>
</dbReference>
<name>A0A1E4SKC9_9ASCO</name>
<dbReference type="Pfam" id="PF12333">
    <property type="entry name" value="Ipi1_N"/>
    <property type="match status" value="1"/>
</dbReference>
<organism evidence="10 11">
    <name type="scientific">Suhomyces tanzawaensis NRRL Y-17324</name>
    <dbReference type="NCBI Taxonomy" id="984487"/>
    <lineage>
        <taxon>Eukaryota</taxon>
        <taxon>Fungi</taxon>
        <taxon>Dikarya</taxon>
        <taxon>Ascomycota</taxon>
        <taxon>Saccharomycotina</taxon>
        <taxon>Pichiomycetes</taxon>
        <taxon>Debaryomycetaceae</taxon>
        <taxon>Suhomyces</taxon>
    </lineage>
</organism>
<evidence type="ECO:0000256" key="1">
    <source>
        <dbReference type="ARBA" id="ARBA00002355"/>
    </source>
</evidence>
<protein>
    <recommendedName>
        <fullName evidence="7">Pre-rRNA-processing protein</fullName>
    </recommendedName>
</protein>
<dbReference type="InterPro" id="IPR024679">
    <property type="entry name" value="Ipi1_N"/>
</dbReference>
<gene>
    <name evidence="10" type="ORF">CANTADRAFT_25732</name>
</gene>
<evidence type="ECO:0000259" key="9">
    <source>
        <dbReference type="Pfam" id="PF12333"/>
    </source>
</evidence>
<dbReference type="AlphaFoldDB" id="A0A1E4SKC9"/>
<dbReference type="OrthoDB" id="361362at2759"/>
<dbReference type="GeneID" id="30981656"/>
<feature type="domain" description="Pre-rRNA-processing protein Ipi1 N-terminal" evidence="9">
    <location>
        <begin position="134"/>
        <end position="231"/>
    </location>
</feature>
<comment type="function">
    <text evidence="1 7">Component of the RIX1 complex required for processing of ITS2 sequences from 35S pre-rRNA.</text>
</comment>
<dbReference type="RefSeq" id="XP_020065072.1">
    <property type="nucleotide sequence ID" value="XM_020207519.1"/>
</dbReference>
<dbReference type="GO" id="GO:0000027">
    <property type="term" value="P:ribosomal large subunit assembly"/>
    <property type="evidence" value="ECO:0007669"/>
    <property type="project" value="EnsemblFungi"/>
</dbReference>
<sequence length="362" mass="39882">MGSKKKKADKRKDFVKPKLRVGKTAAKPDNHTDTSFVAKTIHLPNQSLAKPAGQAQSDRGDVDLSHHLSLTKHHSSTTRKEVLAYIQAHLPNNPSFYKNILTAVVPLILDQSAGVRAAVVSLLVACAHKQQGLLDLHMRTVVLFIYSAMTHILPDIRNDSTKFLQILVDHAGQSVARAYFIKTIKNFFGLLAWTLTDDKKAQSLAITTSLSLGGSTKKARIFHLIVLRKFLEASLFEPTGAVNDVELAAAVHAQSYKYQLSQAPQPFSPLNLFTTTLPRSRTVENSLSNQGVDDGTFSLKDLDSISSEDLETRRKILKDVFFKPSLKNLKSLIKEGGEVGREANSCMAVLEKLDAELAESKE</sequence>
<evidence type="ECO:0000256" key="7">
    <source>
        <dbReference type="RuleBase" id="RU368021"/>
    </source>
</evidence>
<dbReference type="GO" id="GO:0005654">
    <property type="term" value="C:nucleoplasm"/>
    <property type="evidence" value="ECO:0007669"/>
    <property type="project" value="EnsemblFungi"/>
</dbReference>
<dbReference type="STRING" id="984487.A0A1E4SKC9"/>
<dbReference type="GO" id="GO:0030174">
    <property type="term" value="P:regulation of DNA-templated DNA replication initiation"/>
    <property type="evidence" value="ECO:0007669"/>
    <property type="project" value="EnsemblFungi"/>
</dbReference>
<proteinExistence type="inferred from homology"/>
<dbReference type="GO" id="GO:0120330">
    <property type="term" value="C:rixosome complex"/>
    <property type="evidence" value="ECO:0007669"/>
    <property type="project" value="UniProtKB-UniRule"/>
</dbReference>
<dbReference type="GO" id="GO:0006267">
    <property type="term" value="P:pre-replicative complex assembly involved in nuclear cell cycle DNA replication"/>
    <property type="evidence" value="ECO:0007669"/>
    <property type="project" value="EnsemblFungi"/>
</dbReference>
<keyword evidence="6 7" id="KW-0539">Nucleus</keyword>
<evidence type="ECO:0000256" key="2">
    <source>
        <dbReference type="ARBA" id="ARBA00004123"/>
    </source>
</evidence>
<evidence type="ECO:0000313" key="11">
    <source>
        <dbReference type="Proteomes" id="UP000094285"/>
    </source>
</evidence>
<dbReference type="PANTHER" id="PTHR16056:SF2">
    <property type="entry name" value="TESTIS-EXPRESSED PROTEIN 10"/>
    <property type="match status" value="1"/>
</dbReference>
<keyword evidence="7" id="KW-0690">Ribosome biogenesis</keyword>
<evidence type="ECO:0000256" key="3">
    <source>
        <dbReference type="ARBA" id="ARBA00006427"/>
    </source>
</evidence>
<evidence type="ECO:0000256" key="6">
    <source>
        <dbReference type="ARBA" id="ARBA00023242"/>
    </source>
</evidence>
<keyword evidence="11" id="KW-1185">Reference proteome</keyword>
<comment type="subunit">
    <text evidence="4">Component of the RIX1 complex, composed of IPI1, RIX1/IPI2 and IPI3 in a 1:2:2 stoichiometry. The complex interacts (via RIX1) with MDN1 (via its hexameric AAA ATPase ring) and the pre-60S ribosome particles.</text>
</comment>
<evidence type="ECO:0000256" key="8">
    <source>
        <dbReference type="SAM" id="MobiDB-lite"/>
    </source>
</evidence>
<accession>A0A1E4SKC9</accession>
<dbReference type="SUPFAM" id="SSF48371">
    <property type="entry name" value="ARM repeat"/>
    <property type="match status" value="1"/>
</dbReference>
<dbReference type="Proteomes" id="UP000094285">
    <property type="component" value="Unassembled WGS sequence"/>
</dbReference>
<reference evidence="11" key="1">
    <citation type="submission" date="2016-05" db="EMBL/GenBank/DDBJ databases">
        <title>Comparative genomics of biotechnologically important yeasts.</title>
        <authorList>
            <consortium name="DOE Joint Genome Institute"/>
            <person name="Riley R."/>
            <person name="Haridas S."/>
            <person name="Wolfe K.H."/>
            <person name="Lopes M.R."/>
            <person name="Hittinger C.T."/>
            <person name="Goker M."/>
            <person name="Salamov A."/>
            <person name="Wisecaver J."/>
            <person name="Long T.M."/>
            <person name="Aerts A.L."/>
            <person name="Barry K."/>
            <person name="Choi C."/>
            <person name="Clum A."/>
            <person name="Coughlan A.Y."/>
            <person name="Deshpande S."/>
            <person name="Douglass A.P."/>
            <person name="Hanson S.J."/>
            <person name="Klenk H.-P."/>
            <person name="Labutti K."/>
            <person name="Lapidus A."/>
            <person name="Lindquist E."/>
            <person name="Lipzen A."/>
            <person name="Meier-Kolthoff J.P."/>
            <person name="Ohm R.A."/>
            <person name="Otillar R.P."/>
            <person name="Pangilinan J."/>
            <person name="Peng Y."/>
            <person name="Rokas A."/>
            <person name="Rosa C.A."/>
            <person name="Scheuner C."/>
            <person name="Sibirny A.A."/>
            <person name="Slot J.C."/>
            <person name="Stielow J.B."/>
            <person name="Sun H."/>
            <person name="Kurtzman C.P."/>
            <person name="Blackwell M."/>
            <person name="Grigoriev I.V."/>
            <person name="Jeffries T.W."/>
        </authorList>
    </citation>
    <scope>NUCLEOTIDE SEQUENCE [LARGE SCALE GENOMIC DNA]</scope>
    <source>
        <strain evidence="11">NRRL Y-17324</strain>
    </source>
</reference>
<comment type="similarity">
    <text evidence="3 7">Belongs to the IPI1/TEX10 family.</text>
</comment>
<feature type="region of interest" description="Disordered" evidence="8">
    <location>
        <begin position="1"/>
        <end position="35"/>
    </location>
</feature>
<evidence type="ECO:0000256" key="4">
    <source>
        <dbReference type="ARBA" id="ARBA00011141"/>
    </source>
</evidence>
<comment type="subcellular location">
    <subcellularLocation>
        <location evidence="2 7">Nucleus</location>
    </subcellularLocation>
</comment>
<dbReference type="GO" id="GO:0003682">
    <property type="term" value="F:chromatin binding"/>
    <property type="evidence" value="ECO:0007669"/>
    <property type="project" value="EnsemblFungi"/>
</dbReference>
<evidence type="ECO:0000313" key="10">
    <source>
        <dbReference type="EMBL" id="ODV79950.1"/>
    </source>
</evidence>
<keyword evidence="5 7" id="KW-0698">rRNA processing</keyword>
<dbReference type="InterPro" id="IPR016024">
    <property type="entry name" value="ARM-type_fold"/>
</dbReference>
<dbReference type="EMBL" id="KV453911">
    <property type="protein sequence ID" value="ODV79950.1"/>
    <property type="molecule type" value="Genomic_DNA"/>
</dbReference>
<dbReference type="PANTHER" id="PTHR16056">
    <property type="entry name" value="REGULATOR OF MICROTUBULE DYNAMICS PROTEIN"/>
    <property type="match status" value="1"/>
</dbReference>